<dbReference type="EC" id="3.1.6.1" evidence="7"/>
<evidence type="ECO:0000256" key="5">
    <source>
        <dbReference type="ARBA" id="ARBA00022837"/>
    </source>
</evidence>
<dbReference type="InterPro" id="IPR013425">
    <property type="entry name" value="Autotrns_rpt"/>
</dbReference>
<dbReference type="EMBL" id="SJPS01000002">
    <property type="protein sequence ID" value="TWU28100.1"/>
    <property type="molecule type" value="Genomic_DNA"/>
</dbReference>
<protein>
    <submittedName>
        <fullName evidence="7">Arylsulfatase</fullName>
        <ecNumber evidence="7">3.1.6.1</ecNumber>
    </submittedName>
</protein>
<reference evidence="7 8" key="1">
    <citation type="submission" date="2019-02" db="EMBL/GenBank/DDBJ databases">
        <title>Deep-cultivation of Planctomycetes and their phenomic and genomic characterization uncovers novel biology.</title>
        <authorList>
            <person name="Wiegand S."/>
            <person name="Jogler M."/>
            <person name="Boedeker C."/>
            <person name="Pinto D."/>
            <person name="Vollmers J."/>
            <person name="Rivas-Marin E."/>
            <person name="Kohn T."/>
            <person name="Peeters S.H."/>
            <person name="Heuer A."/>
            <person name="Rast P."/>
            <person name="Oberbeckmann S."/>
            <person name="Bunk B."/>
            <person name="Jeske O."/>
            <person name="Meyerdierks A."/>
            <person name="Storesund J.E."/>
            <person name="Kallscheuer N."/>
            <person name="Luecker S."/>
            <person name="Lage O.M."/>
            <person name="Pohl T."/>
            <person name="Merkel B.J."/>
            <person name="Hornburger P."/>
            <person name="Mueller R.-W."/>
            <person name="Bruemmer F."/>
            <person name="Labrenz M."/>
            <person name="Spormann A.M."/>
            <person name="Op Den Camp H."/>
            <person name="Overmann J."/>
            <person name="Amann R."/>
            <person name="Jetten M.S.M."/>
            <person name="Mascher T."/>
            <person name="Medema M.H."/>
            <person name="Devos D.P."/>
            <person name="Kaster A.-K."/>
            <person name="Ovreas L."/>
            <person name="Rohde M."/>
            <person name="Galperin M.Y."/>
            <person name="Jogler C."/>
        </authorList>
    </citation>
    <scope>NUCLEOTIDE SEQUENCE [LARGE SCALE GENOMIC DNA]</scope>
    <source>
        <strain evidence="7 8">Pla144</strain>
    </source>
</reference>
<evidence type="ECO:0000256" key="2">
    <source>
        <dbReference type="ARBA" id="ARBA00022723"/>
    </source>
</evidence>
<dbReference type="Pfam" id="PF00884">
    <property type="entry name" value="Sulfatase"/>
    <property type="match status" value="1"/>
</dbReference>
<evidence type="ECO:0000259" key="6">
    <source>
        <dbReference type="Pfam" id="PF00884"/>
    </source>
</evidence>
<keyword evidence="8" id="KW-1185">Reference proteome</keyword>
<evidence type="ECO:0000313" key="7">
    <source>
        <dbReference type="EMBL" id="TWU28100.1"/>
    </source>
</evidence>
<organism evidence="7 8">
    <name type="scientific">Bythopirellula polymerisocia</name>
    <dbReference type="NCBI Taxonomy" id="2528003"/>
    <lineage>
        <taxon>Bacteria</taxon>
        <taxon>Pseudomonadati</taxon>
        <taxon>Planctomycetota</taxon>
        <taxon>Planctomycetia</taxon>
        <taxon>Pirellulales</taxon>
        <taxon>Lacipirellulaceae</taxon>
        <taxon>Bythopirellula</taxon>
    </lineage>
</organism>
<evidence type="ECO:0000256" key="3">
    <source>
        <dbReference type="ARBA" id="ARBA00022729"/>
    </source>
</evidence>
<dbReference type="InterPro" id="IPR050738">
    <property type="entry name" value="Sulfatase"/>
</dbReference>
<proteinExistence type="inferred from homology"/>
<dbReference type="PANTHER" id="PTHR42693">
    <property type="entry name" value="ARYLSULFATASE FAMILY MEMBER"/>
    <property type="match status" value="1"/>
</dbReference>
<dbReference type="InterPro" id="IPR000917">
    <property type="entry name" value="Sulfatase_N"/>
</dbReference>
<sequence length="1155" mass="124590">MSNTMLSWEAIPRKSFFFLTLLSWLSLYFSEFDVTTAAQPNIVLIFSDDAGYADFGFASNYLGRTTEFKTPNLDRLASESVFAPKGYVTSSICANSRAGMLTGIYQQRFGFHYNALATDFPNEGVPANENLIFEQMKSQGYSTGVIGKWHIGQSDVAWQPQNQGVDYFFGMWEAGSNYYNQIGTNVIRRQENLVNWGSEPSFNNIPQSSPGRHLTDAFADEATKYIADHAADANPFFLYTALNAPHGPLSQGKASDLAQFNGTSLTGERKTVASYTYGMDRAIGLILDRLDDPNGDGNTSDSIANNTIVIFTNDNGGEVNGFYDNGPLAGFKGSASEGGIRVPVLVRAPGLAPGIYDKPVSTLDFFPTFVNAGGGTLPSNLDGVDLLPYLNGTNTGTPHQYLYQHNRVNFSAIQDDQWKLVKAHALDTWHLYQLNPDGSGETVDVKDQYPEKVSELVREFVDWEVHTEKALNSTDVYVNHTDTFLFRNDLFPISGWRSSSGWINGDTGIPTTLRKDDSTSNTVLVFQTNNNADYVSRNVINRAVGVAYPLLDSGVPDLPGFAEFLLNEMRLEGSFHGTQNRKATLDGRPVMFANSRTGRPAQLGLHAADNSPTGNYLFKIDMDIVLYDDLTLTGNGNVDFEISGDISQFHRQRSLIKDGTSKVRLTGHNTFTGDISILGGSLEVGGPDGQIDNAQDLAIGLGSFFKLTGGQASFEAIINSGNITFTGGILEAKSVIGSLINDGGNFALHPESGIVHVTGDYTQNAGHLSFSIGGTIFGSDYDHLKVDGLLTLGGVLDVALTDGFVPTVGDNFWLFDSEQLGNQFTSYNLPVLPNNLLWDTTQLLSYGTLSVTTSDVLNTVGFANYFEGSLTGQAQSVVQTGPPPNTIPRNWTSAGNGVSTAMVASTVGVDSSRGVEVQRGANSDDRWAVPVGGLGFPANGHIIIEWDMKVLGTGATSGFGPFFGVDTYDDTNGPKVLGALGVDATTGDVLYQLEGTGILAETGATVSFNQWNHFRIRLDFQADTYGVFVNGQQLGTTQAFVDGVSDTFTDAALAALAASFDAASQSRTGTAYFDNFVIRDILPGDFDEDGDVDGHDFLVWQRVNSFNPLSSQNLALWKANYGTATLASSLLVVPEPTVGGLLGCLALTALARRRR</sequence>
<dbReference type="PANTHER" id="PTHR42693:SF53">
    <property type="entry name" value="ENDO-4-O-SULFATASE"/>
    <property type="match status" value="1"/>
</dbReference>
<evidence type="ECO:0000256" key="4">
    <source>
        <dbReference type="ARBA" id="ARBA00022801"/>
    </source>
</evidence>
<dbReference type="SUPFAM" id="SSF53649">
    <property type="entry name" value="Alkaline phosphatase-like"/>
    <property type="match status" value="1"/>
</dbReference>
<evidence type="ECO:0000256" key="1">
    <source>
        <dbReference type="ARBA" id="ARBA00008779"/>
    </source>
</evidence>
<keyword evidence="2" id="KW-0479">Metal-binding</keyword>
<gene>
    <name evidence="7" type="primary">atsA_10</name>
    <name evidence="7" type="ORF">Pla144_13870</name>
</gene>
<feature type="domain" description="Sulfatase N-terminal" evidence="6">
    <location>
        <begin position="40"/>
        <end position="372"/>
    </location>
</feature>
<keyword evidence="4 7" id="KW-0378">Hydrolase</keyword>
<keyword evidence="5" id="KW-0106">Calcium</keyword>
<dbReference type="PROSITE" id="PS00149">
    <property type="entry name" value="SULFATASE_2"/>
    <property type="match status" value="1"/>
</dbReference>
<dbReference type="InterPro" id="IPR024607">
    <property type="entry name" value="Sulfatase_CS"/>
</dbReference>
<dbReference type="GO" id="GO:0004065">
    <property type="term" value="F:arylsulfatase activity"/>
    <property type="evidence" value="ECO:0007669"/>
    <property type="project" value="UniProtKB-EC"/>
</dbReference>
<dbReference type="GO" id="GO:0046872">
    <property type="term" value="F:metal ion binding"/>
    <property type="evidence" value="ECO:0007669"/>
    <property type="project" value="UniProtKB-KW"/>
</dbReference>
<evidence type="ECO:0000313" key="8">
    <source>
        <dbReference type="Proteomes" id="UP000318437"/>
    </source>
</evidence>
<keyword evidence="3" id="KW-0732">Signal</keyword>
<dbReference type="Gene3D" id="3.40.720.10">
    <property type="entry name" value="Alkaline Phosphatase, subunit A"/>
    <property type="match status" value="1"/>
</dbReference>
<dbReference type="AlphaFoldDB" id="A0A5C6CU53"/>
<dbReference type="Gene3D" id="2.60.120.560">
    <property type="entry name" value="Exo-inulinase, domain 1"/>
    <property type="match status" value="1"/>
</dbReference>
<name>A0A5C6CU53_9BACT</name>
<dbReference type="NCBIfam" id="TIGR02601">
    <property type="entry name" value="autotrns_rpt"/>
    <property type="match status" value="1"/>
</dbReference>
<comment type="similarity">
    <text evidence="1">Belongs to the sulfatase family.</text>
</comment>
<accession>A0A5C6CU53</accession>
<dbReference type="OrthoDB" id="222116at2"/>
<dbReference type="InterPro" id="IPR017850">
    <property type="entry name" value="Alkaline_phosphatase_core_sf"/>
</dbReference>
<comment type="caution">
    <text evidence="7">The sequence shown here is derived from an EMBL/GenBank/DDBJ whole genome shotgun (WGS) entry which is preliminary data.</text>
</comment>
<dbReference type="Gene3D" id="3.30.1120.10">
    <property type="match status" value="1"/>
</dbReference>
<dbReference type="Proteomes" id="UP000318437">
    <property type="component" value="Unassembled WGS sequence"/>
</dbReference>